<evidence type="ECO:0000256" key="7">
    <source>
        <dbReference type="ARBA" id="ARBA00023010"/>
    </source>
</evidence>
<evidence type="ECO:0000313" key="11">
    <source>
        <dbReference type="EMBL" id="GHA12973.1"/>
    </source>
</evidence>
<keyword evidence="6 10" id="KW-1133">Transmembrane helix</keyword>
<feature type="compositionally biased region" description="Basic and acidic residues" evidence="9">
    <location>
        <begin position="82"/>
        <end position="95"/>
    </location>
</feature>
<dbReference type="PANTHER" id="PTHR33162">
    <property type="entry name" value="SEC-INDEPENDENT PROTEIN TRANSLOCASE PROTEIN TATA, CHLOROPLASTIC"/>
    <property type="match status" value="1"/>
</dbReference>
<reference evidence="11" key="1">
    <citation type="journal article" date="2014" name="Int. J. Syst. Evol. Microbiol.">
        <title>Complete genome sequence of Corynebacterium casei LMG S-19264T (=DSM 44701T), isolated from a smear-ripened cheese.</title>
        <authorList>
            <consortium name="US DOE Joint Genome Institute (JGI-PGF)"/>
            <person name="Walter F."/>
            <person name="Albersmeier A."/>
            <person name="Kalinowski J."/>
            <person name="Ruckert C."/>
        </authorList>
    </citation>
    <scope>NUCLEOTIDE SEQUENCE</scope>
    <source>
        <strain evidence="11">KCTC 12711</strain>
    </source>
</reference>
<evidence type="ECO:0000256" key="6">
    <source>
        <dbReference type="ARBA" id="ARBA00022989"/>
    </source>
</evidence>
<dbReference type="Proteomes" id="UP000614811">
    <property type="component" value="Unassembled WGS sequence"/>
</dbReference>
<dbReference type="PANTHER" id="PTHR33162:SF1">
    <property type="entry name" value="SEC-INDEPENDENT PROTEIN TRANSLOCASE PROTEIN TATA, CHLOROPLASTIC"/>
    <property type="match status" value="1"/>
</dbReference>
<dbReference type="PRINTS" id="PR01506">
    <property type="entry name" value="TATBPROTEIN"/>
</dbReference>
<comment type="caution">
    <text evidence="11">The sequence shown here is derived from an EMBL/GenBank/DDBJ whole genome shotgun (WGS) entry which is preliminary data.</text>
</comment>
<evidence type="ECO:0000313" key="12">
    <source>
        <dbReference type="Proteomes" id="UP000614811"/>
    </source>
</evidence>
<sequence length="104" mass="11746">MLDIGFFELLVVAFVLIIVMGPERLPEVAQKAAFFIRKARQGMYRLRSEMQSEIEGTPFEDLENAKREMADFKNDIRQFGRDLADSAEKPSKPDDAGSSSQSES</sequence>
<accession>A0A918VMF3</accession>
<evidence type="ECO:0000256" key="3">
    <source>
        <dbReference type="ARBA" id="ARBA00022475"/>
    </source>
</evidence>
<evidence type="ECO:0000256" key="2">
    <source>
        <dbReference type="ARBA" id="ARBA00022448"/>
    </source>
</evidence>
<evidence type="ECO:0000256" key="1">
    <source>
        <dbReference type="ARBA" id="ARBA00004167"/>
    </source>
</evidence>
<evidence type="ECO:0000256" key="4">
    <source>
        <dbReference type="ARBA" id="ARBA00022692"/>
    </source>
</evidence>
<feature type="region of interest" description="Disordered" evidence="9">
    <location>
        <begin position="82"/>
        <end position="104"/>
    </location>
</feature>
<keyword evidence="8 10" id="KW-0472">Membrane</keyword>
<evidence type="ECO:0000256" key="9">
    <source>
        <dbReference type="SAM" id="MobiDB-lite"/>
    </source>
</evidence>
<reference evidence="11" key="2">
    <citation type="submission" date="2020-09" db="EMBL/GenBank/DDBJ databases">
        <authorList>
            <person name="Sun Q."/>
            <person name="Kim S."/>
        </authorList>
    </citation>
    <scope>NUCLEOTIDE SEQUENCE</scope>
    <source>
        <strain evidence="11">KCTC 12711</strain>
    </source>
</reference>
<keyword evidence="4 10" id="KW-0812">Transmembrane</keyword>
<dbReference type="AlphaFoldDB" id="A0A918VMF3"/>
<dbReference type="EMBL" id="BMXA01000004">
    <property type="protein sequence ID" value="GHA12973.1"/>
    <property type="molecule type" value="Genomic_DNA"/>
</dbReference>
<keyword evidence="5" id="KW-0653">Protein transport</keyword>
<dbReference type="NCBIfam" id="TIGR01410">
    <property type="entry name" value="tatB"/>
    <property type="match status" value="1"/>
</dbReference>
<evidence type="ECO:0000256" key="5">
    <source>
        <dbReference type="ARBA" id="ARBA00022927"/>
    </source>
</evidence>
<dbReference type="GO" id="GO:0016020">
    <property type="term" value="C:membrane"/>
    <property type="evidence" value="ECO:0007669"/>
    <property type="project" value="UniProtKB-SubCell"/>
</dbReference>
<keyword evidence="12" id="KW-1185">Reference proteome</keyword>
<dbReference type="InterPro" id="IPR018448">
    <property type="entry name" value="TatB"/>
</dbReference>
<gene>
    <name evidence="11" type="ORF">GCM10008090_23330</name>
</gene>
<dbReference type="RefSeq" id="WP_189401289.1">
    <property type="nucleotide sequence ID" value="NZ_BMXA01000004.1"/>
</dbReference>
<keyword evidence="7" id="KW-0811">Translocation</keyword>
<dbReference type="Gene3D" id="1.20.5.3310">
    <property type="match status" value="1"/>
</dbReference>
<evidence type="ECO:0000256" key="10">
    <source>
        <dbReference type="SAM" id="Phobius"/>
    </source>
</evidence>
<dbReference type="GO" id="GO:0043953">
    <property type="term" value="P:protein transport by the Tat complex"/>
    <property type="evidence" value="ECO:0007669"/>
    <property type="project" value="InterPro"/>
</dbReference>
<name>A0A918VMF3_9GAMM</name>
<evidence type="ECO:0000256" key="8">
    <source>
        <dbReference type="ARBA" id="ARBA00023136"/>
    </source>
</evidence>
<dbReference type="GO" id="GO:0008320">
    <property type="term" value="F:protein transmembrane transporter activity"/>
    <property type="evidence" value="ECO:0007669"/>
    <property type="project" value="InterPro"/>
</dbReference>
<keyword evidence="3" id="KW-1003">Cell membrane</keyword>
<feature type="transmembrane region" description="Helical" evidence="10">
    <location>
        <begin position="6"/>
        <end position="22"/>
    </location>
</feature>
<proteinExistence type="predicted"/>
<keyword evidence="2" id="KW-0813">Transport</keyword>
<protein>
    <recommendedName>
        <fullName evidence="13">Twin-arginine translocase subunit TatB</fullName>
    </recommendedName>
</protein>
<evidence type="ECO:0008006" key="13">
    <source>
        <dbReference type="Google" id="ProtNLM"/>
    </source>
</evidence>
<dbReference type="InterPro" id="IPR003369">
    <property type="entry name" value="TatA/B/E"/>
</dbReference>
<organism evidence="11 12">
    <name type="scientific">Arenicella chitinivorans</name>
    <dbReference type="NCBI Taxonomy" id="1329800"/>
    <lineage>
        <taxon>Bacteria</taxon>
        <taxon>Pseudomonadati</taxon>
        <taxon>Pseudomonadota</taxon>
        <taxon>Gammaproteobacteria</taxon>
        <taxon>Arenicellales</taxon>
        <taxon>Arenicellaceae</taxon>
        <taxon>Arenicella</taxon>
    </lineage>
</organism>
<dbReference type="Pfam" id="PF02416">
    <property type="entry name" value="TatA_B_E"/>
    <property type="match status" value="1"/>
</dbReference>
<comment type="subcellular location">
    <subcellularLocation>
        <location evidence="1">Membrane</location>
        <topology evidence="1">Single-pass membrane protein</topology>
    </subcellularLocation>
</comment>